<evidence type="ECO:0000256" key="2">
    <source>
        <dbReference type="ARBA" id="ARBA00022603"/>
    </source>
</evidence>
<dbReference type="SUPFAM" id="SSF53335">
    <property type="entry name" value="S-adenosyl-L-methionine-dependent methyltransferases"/>
    <property type="match status" value="1"/>
</dbReference>
<dbReference type="AlphaFoldDB" id="A0A3M8DG58"/>
<sequence>MDSKERFSNRVDTYVKYRPTYPQESIDYLYNAIGLRPESEIADIGAGTGIFSKLLIERGSRVIAVEPNQAMRDAAVDMLVDEPGFRVVSGSAEATGLADSSVDFIVCAQAFHWFDRQAAQAEFRRILKPGGKAILIWNSRLTHGTPFREGYDKLLHTFGTDYEKVGHKNISSETIRAFFKDGEMGEARFTNSQSFDFAGLSGRLLSSSYSPTPGHPNFEPMMAELRNLYEANQQDGLVSFDYETEVFWGEV</sequence>
<comment type="caution">
    <text evidence="5">The sequence shown here is derived from an EMBL/GenBank/DDBJ whole genome shotgun (WGS) entry which is preliminary data.</text>
</comment>
<dbReference type="CDD" id="cd02440">
    <property type="entry name" value="AdoMet_MTases"/>
    <property type="match status" value="1"/>
</dbReference>
<accession>A0A3M8DG58</accession>
<dbReference type="InterPro" id="IPR029063">
    <property type="entry name" value="SAM-dependent_MTases_sf"/>
</dbReference>
<keyword evidence="3 5" id="KW-0808">Transferase</keyword>
<organism evidence="5 6">
    <name type="scientific">Brevibacillus fluminis</name>
    <dbReference type="NCBI Taxonomy" id="511487"/>
    <lineage>
        <taxon>Bacteria</taxon>
        <taxon>Bacillati</taxon>
        <taxon>Bacillota</taxon>
        <taxon>Bacilli</taxon>
        <taxon>Bacillales</taxon>
        <taxon>Paenibacillaceae</taxon>
        <taxon>Brevibacillus</taxon>
    </lineage>
</organism>
<dbReference type="OrthoDB" id="9784101at2"/>
<evidence type="ECO:0000256" key="1">
    <source>
        <dbReference type="ARBA" id="ARBA00008361"/>
    </source>
</evidence>
<dbReference type="PANTHER" id="PTHR44942:SF4">
    <property type="entry name" value="METHYLTRANSFERASE TYPE 11 DOMAIN-CONTAINING PROTEIN"/>
    <property type="match status" value="1"/>
</dbReference>
<proteinExistence type="inferred from homology"/>
<dbReference type="GO" id="GO:0008757">
    <property type="term" value="F:S-adenosylmethionine-dependent methyltransferase activity"/>
    <property type="evidence" value="ECO:0007669"/>
    <property type="project" value="InterPro"/>
</dbReference>
<dbReference type="InterPro" id="IPR013216">
    <property type="entry name" value="Methyltransf_11"/>
</dbReference>
<feature type="domain" description="Methyltransferase type 11" evidence="4">
    <location>
        <begin position="43"/>
        <end position="134"/>
    </location>
</feature>
<comment type="similarity">
    <text evidence="1">Belongs to the methyltransferase superfamily.</text>
</comment>
<dbReference type="PANTHER" id="PTHR44942">
    <property type="entry name" value="METHYLTRANSF_11 DOMAIN-CONTAINING PROTEIN"/>
    <property type="match status" value="1"/>
</dbReference>
<dbReference type="Gene3D" id="3.40.50.150">
    <property type="entry name" value="Vaccinia Virus protein VP39"/>
    <property type="match status" value="1"/>
</dbReference>
<name>A0A3M8DG58_9BACL</name>
<dbReference type="Pfam" id="PF08241">
    <property type="entry name" value="Methyltransf_11"/>
    <property type="match status" value="1"/>
</dbReference>
<protein>
    <submittedName>
        <fullName evidence="5">Class I SAM-dependent methyltransferase</fullName>
    </submittedName>
</protein>
<dbReference type="EMBL" id="RHHQ01000012">
    <property type="protein sequence ID" value="RNB86986.1"/>
    <property type="molecule type" value="Genomic_DNA"/>
</dbReference>
<dbReference type="GO" id="GO:0032259">
    <property type="term" value="P:methylation"/>
    <property type="evidence" value="ECO:0007669"/>
    <property type="project" value="UniProtKB-KW"/>
</dbReference>
<evidence type="ECO:0000259" key="4">
    <source>
        <dbReference type="Pfam" id="PF08241"/>
    </source>
</evidence>
<evidence type="ECO:0000256" key="3">
    <source>
        <dbReference type="ARBA" id="ARBA00022679"/>
    </source>
</evidence>
<evidence type="ECO:0000313" key="5">
    <source>
        <dbReference type="EMBL" id="RNB86986.1"/>
    </source>
</evidence>
<dbReference type="InterPro" id="IPR051052">
    <property type="entry name" value="Diverse_substrate_MTase"/>
</dbReference>
<dbReference type="RefSeq" id="WP_122918683.1">
    <property type="nucleotide sequence ID" value="NZ_RHHQ01000012.1"/>
</dbReference>
<keyword evidence="6" id="KW-1185">Reference proteome</keyword>
<evidence type="ECO:0000313" key="6">
    <source>
        <dbReference type="Proteomes" id="UP000271031"/>
    </source>
</evidence>
<reference evidence="5 6" key="1">
    <citation type="submission" date="2018-10" db="EMBL/GenBank/DDBJ databases">
        <title>Phylogenomics of Brevibacillus.</title>
        <authorList>
            <person name="Dunlap C."/>
        </authorList>
    </citation>
    <scope>NUCLEOTIDE SEQUENCE [LARGE SCALE GENOMIC DNA]</scope>
    <source>
        <strain evidence="5 6">JCM 15716</strain>
    </source>
</reference>
<gene>
    <name evidence="5" type="ORF">EDM56_14865</name>
</gene>
<keyword evidence="2 5" id="KW-0489">Methyltransferase</keyword>
<dbReference type="Proteomes" id="UP000271031">
    <property type="component" value="Unassembled WGS sequence"/>
</dbReference>